<dbReference type="Proteomes" id="UP000179807">
    <property type="component" value="Unassembled WGS sequence"/>
</dbReference>
<dbReference type="PROSITE" id="PS51783">
    <property type="entry name" value="PH_BEACH"/>
    <property type="match status" value="1"/>
</dbReference>
<keyword evidence="4" id="KW-1185">Reference proteome</keyword>
<organism evidence="3 4">
    <name type="scientific">Tritrichomonas foetus</name>
    <dbReference type="NCBI Taxonomy" id="1144522"/>
    <lineage>
        <taxon>Eukaryota</taxon>
        <taxon>Metamonada</taxon>
        <taxon>Parabasalia</taxon>
        <taxon>Tritrichomonadida</taxon>
        <taxon>Tritrichomonadidae</taxon>
        <taxon>Tritrichomonas</taxon>
    </lineage>
</organism>
<protein>
    <recommendedName>
        <fullName evidence="2">BEACH-type PH domain-containing protein</fullName>
    </recommendedName>
</protein>
<dbReference type="GeneID" id="94838329"/>
<gene>
    <name evidence="3" type="ORF">TRFO_24212</name>
</gene>
<evidence type="ECO:0000256" key="1">
    <source>
        <dbReference type="SAM" id="MobiDB-lite"/>
    </source>
</evidence>
<dbReference type="VEuPathDB" id="TrichDB:TRFO_24212"/>
<accession>A0A1J4K7W1</accession>
<dbReference type="PANTHER" id="PTHR13743">
    <property type="entry name" value="BEIGE/BEACH-RELATED"/>
    <property type="match status" value="1"/>
</dbReference>
<proteinExistence type="predicted"/>
<feature type="compositionally biased region" description="Low complexity" evidence="1">
    <location>
        <begin position="2398"/>
        <end position="2411"/>
    </location>
</feature>
<dbReference type="InterPro" id="IPR050865">
    <property type="entry name" value="BEACH_Domain"/>
</dbReference>
<dbReference type="InterPro" id="IPR036322">
    <property type="entry name" value="WD40_repeat_dom_sf"/>
</dbReference>
<dbReference type="SUPFAM" id="SSF81837">
    <property type="entry name" value="BEACH domain"/>
    <property type="match status" value="1"/>
</dbReference>
<dbReference type="SUPFAM" id="SSF50978">
    <property type="entry name" value="WD40 repeat-like"/>
    <property type="match status" value="1"/>
</dbReference>
<sequence length="2686" mass="311150">MKKSALLTQGEVFMQVLRLPSNIDKPTIRENDAAQQFFSKIKFPSFSQEEFRTIEEFATKEIQKGNYHDFKSTLASHNYSFEFNSGFIDILLSNLTKSNLKFAILFVLNEYIAWTIENEGIQSQKNQLTININSIEENSTINQMHTSSEKISKEENTNSVKNLIGHLDLTQIHNSTGQEIPTDLGKKCEIPIFKENENCNTFGILKCHQSASNELDEQLNEQLVHLLAALAAISDYEVTNVRNVIVSAFTILYKNSIKNKIIENKSRFLSTLYLFLEKNSSNQFSPLPDKCYKMIPMTVEWMIQKNDHTENSCDDNNDILSFLSFVSKIKLPEKYAQKMLNLALYSAFSDNDVISFCFGNYFNQVSINYASALLCQIPVNLYSYIQNRPVINHIPNIPENHIFTHLPKAEAFNASLCFNSEETFRISLDTAQTVNFPPQIELVQMIHPDLISKLNTFVGAAFTQCEHIRTITINFEEVLKAEIHNEHILDLYSLFIFIIKLFPPDKMSEIPYTIFFNNIIFNPKYTIFDNFPGYEVINTLRCNALSILVSINEQNIDNFLSCTMVSPKLFAEILHRFIANHKLLPSSSKSQIKMGRCLINAALFYRSFSSQNIPDVELASTTIFAFIGHLFLDQAYLALFFNDYSFSYSYLSFLYEPLVRQHVLYQLLAYFLKEQKEDNTDVPQNVIGIIDITSTYFPDKRAVCLVSDVLNTINEALMHRRKLIRLFSSLFDILFRAMKHLDDSEQSQQLIDNILLFLVMATKNHLLTEENLQVLENCISKSYKENPSQKIFEKYIQLLSAEYMSSFNPSFFIRQPLVIRSFLSLFSKSDKLSDVINYISDLCNYSTMNSIACSKSEIDLWIINFLKKENEKSPKNKKHIKQALSLLEKIETIISNNKVAQNLISLFVPVESQNYLQENQILILNSLQTMISAAIREPYVFCPFGYPIKITNINVNQVSKTFCFVCWIYHDSSIAQYKPTIFSFIEQPEKCIEFTFHSNQIHIDHQNELYNSSGSFDHRIPSKQWSMLAFRFVNNIETEKESYLFIRINMSKWEKMKFPYMKFKNKSQIEVTIGSLAKDSISPKQQSKIGSFGLFSEIDNNIVDMIYESGPQRSPTSLKNCIFYCQPQLINSEFVYCEFSNDFQCHISQHDKSFELTSPISYVFVQPSGICSLLPLFDLIKEDRRVADSLIGILGHLFQITENCQSSFHELNGFGIISNSLKNFNYQIYASFYNLLDTISYEPLQLDLIDNILINFILLIHSDPESQLRIIKHWGRIIFPSFTAQMTSVRSLSYFLKAFSRFYHNFASNDCRLALLSLCNNMPFNPDEFKEFTTELLISNDSTKDLLEFLYQQIDINTSHFNFELNLDPLFNLMQLSNDRITYLLVKILVQSHRKHLITNISLNEHINVLLDYFYVRYTSQELYELFLNELERNKEILPICCCLATYYDSTLLIKNLRPSKEYSTHCAWSLWPLYLAQYLKIKDQQYFLLQFVIMSDSFGLKNVFEMINFVGNQNEACVDELKAMFFQILYPTLDSIELSEIFLSIAQRYLFLRTTTPNYLLFNQMSRSPFSKSVIDIIRCNFTKPINFINPDNFRLSHYTNQQSQKCFCIRHENNIWRDLELAKNCLNLIIEGNFKQFIHFDLIICSYLIKYDFYFVKNHLEQLKLSNDEIAENLPIIQYIQTRVNKSIDLFGVNVAYNNDTMVESLNKYQEIIENWTNQENQNLTDEMIAIIQYHDNLVLKRKDGKLPKFSIKTDFIGRIMKKEKSLYDERKRLFKSLTVKYAPWFCESNYKFKRENLICSPNYCMPKVTRICKIEKNMQYFSFPMKIMFSSECEIIKPMETIHTTFILEEEEGYILNKRFHKYSWLKWVLPRKINDKNNAIEFFFKSGKTQLINFPNQSSDQILKMFRRLAPKALIQIEKPMSFFKKLGLTEKWQHREITTLTYISLMNIFSGRSYNDIDKYPMIPWIFANINNSNKILRNFRETEVGKISRSDVALLISKMKPFKSYNQISLELNDSLVEMTPEFFSIPEIFGNATLPQWCNRNPYELVCMMNKSLENEFVSKHIVHWFNIVWKYKKKKNVNIQRRKTSSNLNIVVKDTTISQETARSKESLNDLTEIDDDSSNNDKISSTINTSSININSPGYPKNNSAKISKSRSLDINSINNFSILLGSNSLPDTNGSAIVNETKNNSILTEAISNEGEKETEDDQNERIKNRKSDSFEIERNFEYLFSHDHPPRYPKLSKELILNHQINIQTIRDKKIIFAKIIYLSQLNYSLILVDSNGHVFISSTNFSRVSKGSINISPAAKIAFLQPFRELQRSQSSSFTLHDTNISFLALSHIARQCTIIKNFDLNNISHFRGNSFTVRGENEIFVANGQKFDVYDLILHSHETSNHSQTNNLNSNQSNPSPPQSPIRQSQSKASFSNKIRKSSSAIYTNMKEKQENVLCKYKKCPKNHNIKAVCVSSDESNVIIGCENSIIYVNKKPIPLFCGKPTCCAINADYQLAVCGTDQNCIAIISINKMATEIVTNINGDNNFDSNTNTNNSHSTNNNINRSLDSNANYDVSNDEIMAVLITKRWGFIVAKTKKELILLNVNGNIIKRQEAKESISTWTTWSSCDGTDYVAYVTDSGRIILFEALYLDLNELPFKALNAVAIEFVPNDNGLVFVYENGTATFTPFIHE</sequence>
<dbReference type="InterPro" id="IPR023362">
    <property type="entry name" value="PH-BEACH_dom"/>
</dbReference>
<feature type="compositionally biased region" description="Low complexity" evidence="1">
    <location>
        <begin position="2129"/>
        <end position="2145"/>
    </location>
</feature>
<dbReference type="PANTHER" id="PTHR13743:SF161">
    <property type="entry name" value="BEIGE_BEACH DOMAIN CONTAINING PROTEIN"/>
    <property type="match status" value="1"/>
</dbReference>
<dbReference type="InterPro" id="IPR036372">
    <property type="entry name" value="BEACH_dom_sf"/>
</dbReference>
<feature type="region of interest" description="Disordered" evidence="1">
    <location>
        <begin position="2397"/>
        <end position="2433"/>
    </location>
</feature>
<comment type="caution">
    <text evidence="3">The sequence shown here is derived from an EMBL/GenBank/DDBJ whole genome shotgun (WGS) entry which is preliminary data.</text>
</comment>
<dbReference type="Gene3D" id="1.10.1540.10">
    <property type="entry name" value="BEACH domain"/>
    <property type="match status" value="2"/>
</dbReference>
<evidence type="ECO:0000313" key="3">
    <source>
        <dbReference type="EMBL" id="OHT07487.1"/>
    </source>
</evidence>
<feature type="region of interest" description="Disordered" evidence="1">
    <location>
        <begin position="2112"/>
        <end position="2155"/>
    </location>
</feature>
<dbReference type="SMART" id="SM01026">
    <property type="entry name" value="Beach"/>
    <property type="match status" value="1"/>
</dbReference>
<evidence type="ECO:0000313" key="4">
    <source>
        <dbReference type="Proteomes" id="UP000179807"/>
    </source>
</evidence>
<reference evidence="3" key="1">
    <citation type="submission" date="2016-10" db="EMBL/GenBank/DDBJ databases">
        <authorList>
            <person name="Benchimol M."/>
            <person name="Almeida L.G."/>
            <person name="Vasconcelos A.T."/>
            <person name="Perreira-Neves A."/>
            <person name="Rosa I.A."/>
            <person name="Tasca T."/>
            <person name="Bogo M.R."/>
            <person name="de Souza W."/>
        </authorList>
    </citation>
    <scope>NUCLEOTIDE SEQUENCE [LARGE SCALE GENOMIC DNA]</scope>
    <source>
        <strain evidence="3">K</strain>
    </source>
</reference>
<dbReference type="OrthoDB" id="26681at2759"/>
<dbReference type="Pfam" id="PF02138">
    <property type="entry name" value="Beach"/>
    <property type="match status" value="2"/>
</dbReference>
<evidence type="ECO:0000259" key="2">
    <source>
        <dbReference type="PROSITE" id="PS51783"/>
    </source>
</evidence>
<feature type="region of interest" description="Disordered" evidence="1">
    <location>
        <begin position="2202"/>
        <end position="2221"/>
    </location>
</feature>
<dbReference type="InterPro" id="IPR000409">
    <property type="entry name" value="BEACH_dom"/>
</dbReference>
<dbReference type="RefSeq" id="XP_068360623.1">
    <property type="nucleotide sequence ID" value="XM_068503625.1"/>
</dbReference>
<dbReference type="EMBL" id="MLAK01000694">
    <property type="protein sequence ID" value="OHT07487.1"/>
    <property type="molecule type" value="Genomic_DNA"/>
</dbReference>
<feature type="domain" description="BEACH-type PH" evidence="2">
    <location>
        <begin position="1806"/>
        <end position="1914"/>
    </location>
</feature>
<dbReference type="SUPFAM" id="SSF50729">
    <property type="entry name" value="PH domain-like"/>
    <property type="match status" value="1"/>
</dbReference>
<name>A0A1J4K7W1_9EUKA</name>